<keyword evidence="2" id="KW-1185">Reference proteome</keyword>
<dbReference type="InterPro" id="IPR053178">
    <property type="entry name" value="Osmoadaptation_assoc"/>
</dbReference>
<dbReference type="PANTHER" id="PTHR38111">
    <property type="entry name" value="ZN(2)-C6 FUNGAL-TYPE DOMAIN-CONTAINING PROTEIN-RELATED"/>
    <property type="match status" value="1"/>
</dbReference>
<dbReference type="EMBL" id="CP051143">
    <property type="protein sequence ID" value="QIX02508.1"/>
    <property type="molecule type" value="Genomic_DNA"/>
</dbReference>
<dbReference type="AlphaFoldDB" id="A0A6H0Y6L9"/>
<reference evidence="1 2" key="1">
    <citation type="journal article" date="2016" name="Sci. Rep.">
        <title>Peltaster fructicola genome reveals evolution from an invasive phytopathogen to an ectophytic parasite.</title>
        <authorList>
            <person name="Xu C."/>
            <person name="Chen H."/>
            <person name="Gleason M.L."/>
            <person name="Xu J.R."/>
            <person name="Liu H."/>
            <person name="Zhang R."/>
            <person name="Sun G."/>
        </authorList>
    </citation>
    <scope>NUCLEOTIDE SEQUENCE [LARGE SCALE GENOMIC DNA]</scope>
    <source>
        <strain evidence="1 2">LNHT1506</strain>
    </source>
</reference>
<name>A0A6H0Y6L9_9PEZI</name>
<dbReference type="OrthoDB" id="5126878at2759"/>
<organism evidence="1 2">
    <name type="scientific">Peltaster fructicola</name>
    <dbReference type="NCBI Taxonomy" id="286661"/>
    <lineage>
        <taxon>Eukaryota</taxon>
        <taxon>Fungi</taxon>
        <taxon>Dikarya</taxon>
        <taxon>Ascomycota</taxon>
        <taxon>Pezizomycotina</taxon>
        <taxon>Dothideomycetes</taxon>
        <taxon>Dothideomycetes incertae sedis</taxon>
        <taxon>Peltaster</taxon>
    </lineage>
</organism>
<proteinExistence type="predicted"/>
<sequence length="367" mass="41535">MNACYLAGRPSTLFSQQLETLIDASQWSYLQYIPSRYGTTDCLTKATECLMRRLYRLLYRREGRDRASKQETASYLAALQSLRGSLEHPVLSKQPNTLCATHLLGLYELLEAESTDDFERHTHGCQLLIEHRQAASFETGFEKALFLASVEPTMFYCCTKGIHSYLEKPEWLALLRECAEDSSIPLSARSEVAIQSQICLIKVSGLWIDMQELSLDTDISVLTGLKLRSLQLHAITFAWIHRWAGGLLHLPMNNVSARELKVQRAIRGNIFSCIMLAGRFLQTLQPGDAAQWESEAKTAAMHLTSQRGIEWDNSVPVSIAKSIIQTAIAWSTPLNSLDPEQHSDTRLRRFFAWRDLVLLGMREGPRS</sequence>
<evidence type="ECO:0008006" key="3">
    <source>
        <dbReference type="Google" id="ProtNLM"/>
    </source>
</evidence>
<evidence type="ECO:0000313" key="2">
    <source>
        <dbReference type="Proteomes" id="UP000503462"/>
    </source>
</evidence>
<dbReference type="Proteomes" id="UP000503462">
    <property type="component" value="Chromosome 5"/>
</dbReference>
<gene>
    <name evidence="1" type="ORF">AMS68_008025</name>
</gene>
<protein>
    <recommendedName>
        <fullName evidence="3">Transcription factor domain-containing protein</fullName>
    </recommendedName>
</protein>
<dbReference type="PANTHER" id="PTHR38111:SF6">
    <property type="entry name" value="FINGER DOMAIN PROTEIN, PUTATIVE (AFU_ORTHOLOGUE AFUA_8G01940)-RELATED"/>
    <property type="match status" value="1"/>
</dbReference>
<evidence type="ECO:0000313" key="1">
    <source>
        <dbReference type="EMBL" id="QIX02508.1"/>
    </source>
</evidence>
<accession>A0A6H0Y6L9</accession>